<keyword evidence="3" id="KW-0804">Transcription</keyword>
<dbReference type="PROSITE" id="PS50977">
    <property type="entry name" value="HTH_TETR_2"/>
    <property type="match status" value="1"/>
</dbReference>
<keyword evidence="1" id="KW-0805">Transcription regulation</keyword>
<dbReference type="RefSeq" id="WP_077403995.1">
    <property type="nucleotide sequence ID" value="NZ_CP019650.1"/>
</dbReference>
<reference evidence="7" key="1">
    <citation type="submission" date="2017-02" db="EMBL/GenBank/DDBJ databases">
        <title>Genome of Microbulbifer agarilyticus GP101.</title>
        <authorList>
            <person name="Jung J."/>
            <person name="Bae S.S."/>
            <person name="Baek K."/>
        </authorList>
    </citation>
    <scope>NUCLEOTIDE SEQUENCE [LARGE SCALE GENOMIC DNA]</scope>
    <source>
        <strain evidence="7">GP101</strain>
    </source>
</reference>
<gene>
    <name evidence="7" type="ORF">Mag101_09560</name>
</gene>
<organism evidence="7 8">
    <name type="scientific">Microbulbifer agarilyticus</name>
    <dbReference type="NCBI Taxonomy" id="260552"/>
    <lineage>
        <taxon>Bacteria</taxon>
        <taxon>Pseudomonadati</taxon>
        <taxon>Pseudomonadota</taxon>
        <taxon>Gammaproteobacteria</taxon>
        <taxon>Cellvibrionales</taxon>
        <taxon>Microbulbiferaceae</taxon>
        <taxon>Microbulbifer</taxon>
    </lineage>
</organism>
<dbReference type="SUPFAM" id="SSF46689">
    <property type="entry name" value="Homeodomain-like"/>
    <property type="match status" value="1"/>
</dbReference>
<evidence type="ECO:0000256" key="3">
    <source>
        <dbReference type="ARBA" id="ARBA00023163"/>
    </source>
</evidence>
<evidence type="ECO:0000259" key="6">
    <source>
        <dbReference type="PROSITE" id="PS50977"/>
    </source>
</evidence>
<dbReference type="EMBL" id="CP019650">
    <property type="protein sequence ID" value="AQQ67862.1"/>
    <property type="molecule type" value="Genomic_DNA"/>
</dbReference>
<dbReference type="GO" id="GO:0003700">
    <property type="term" value="F:DNA-binding transcription factor activity"/>
    <property type="evidence" value="ECO:0007669"/>
    <property type="project" value="TreeGrafter"/>
</dbReference>
<dbReference type="PANTHER" id="PTHR30055">
    <property type="entry name" value="HTH-TYPE TRANSCRIPTIONAL REGULATOR RUTR"/>
    <property type="match status" value="1"/>
</dbReference>
<dbReference type="AlphaFoldDB" id="A0A1Q2M6L5"/>
<dbReference type="Gene3D" id="1.10.357.10">
    <property type="entry name" value="Tetracycline Repressor, domain 2"/>
    <property type="match status" value="1"/>
</dbReference>
<evidence type="ECO:0000313" key="8">
    <source>
        <dbReference type="Proteomes" id="UP000188219"/>
    </source>
</evidence>
<feature type="compositionally biased region" description="Basic residues" evidence="5">
    <location>
        <begin position="12"/>
        <end position="22"/>
    </location>
</feature>
<dbReference type="InterPro" id="IPR009057">
    <property type="entry name" value="Homeodomain-like_sf"/>
</dbReference>
<dbReference type="Pfam" id="PF00440">
    <property type="entry name" value="TetR_N"/>
    <property type="match status" value="1"/>
</dbReference>
<dbReference type="Proteomes" id="UP000188219">
    <property type="component" value="Chromosome"/>
</dbReference>
<accession>A0A1Q2M6L5</accession>
<dbReference type="InterPro" id="IPR001647">
    <property type="entry name" value="HTH_TetR"/>
</dbReference>
<feature type="region of interest" description="Disordered" evidence="5">
    <location>
        <begin position="1"/>
        <end position="35"/>
    </location>
</feature>
<evidence type="ECO:0000256" key="5">
    <source>
        <dbReference type="SAM" id="MobiDB-lite"/>
    </source>
</evidence>
<proteinExistence type="predicted"/>
<keyword evidence="2 4" id="KW-0238">DNA-binding</keyword>
<dbReference type="KEGG" id="maga:Mag101_09560"/>
<dbReference type="InterPro" id="IPR050109">
    <property type="entry name" value="HTH-type_TetR-like_transc_reg"/>
</dbReference>
<sequence length="228" mass="25917">MTRESDNPTLTKPKRTRKKAPAPRRESTKRNRPATEQLLIDTCERLLVRDGPDGIGVNSVVEEAGVGKELIYRYFGGLPGLVKAWIERSANWPTAEELIGGDISAFAELSVKEQFRLVQHNYIAALRERPVITRIMASELMHPSEITVILEDASDRIARELTEIFREISTDHQEDLVSLALVFYCMTNYLCMREVSSPNCFGMDLTKNASWKRVAKVTDMLVDRFLDE</sequence>
<feature type="domain" description="HTH tetR-type" evidence="6">
    <location>
        <begin position="33"/>
        <end position="93"/>
    </location>
</feature>
<keyword evidence="8" id="KW-1185">Reference proteome</keyword>
<protein>
    <recommendedName>
        <fullName evidence="6">HTH tetR-type domain-containing protein</fullName>
    </recommendedName>
</protein>
<evidence type="ECO:0000256" key="2">
    <source>
        <dbReference type="ARBA" id="ARBA00023125"/>
    </source>
</evidence>
<dbReference type="PANTHER" id="PTHR30055:SF234">
    <property type="entry name" value="HTH-TYPE TRANSCRIPTIONAL REGULATOR BETI"/>
    <property type="match status" value="1"/>
</dbReference>
<evidence type="ECO:0000256" key="4">
    <source>
        <dbReference type="PROSITE-ProRule" id="PRU00335"/>
    </source>
</evidence>
<dbReference type="OrthoDB" id="9796019at2"/>
<evidence type="ECO:0000313" key="7">
    <source>
        <dbReference type="EMBL" id="AQQ67862.1"/>
    </source>
</evidence>
<evidence type="ECO:0000256" key="1">
    <source>
        <dbReference type="ARBA" id="ARBA00023015"/>
    </source>
</evidence>
<name>A0A1Q2M6L5_9GAMM</name>
<dbReference type="GO" id="GO:0000976">
    <property type="term" value="F:transcription cis-regulatory region binding"/>
    <property type="evidence" value="ECO:0007669"/>
    <property type="project" value="TreeGrafter"/>
</dbReference>
<feature type="DNA-binding region" description="H-T-H motif" evidence="4">
    <location>
        <begin position="56"/>
        <end position="75"/>
    </location>
</feature>